<dbReference type="Pfam" id="PF13242">
    <property type="entry name" value="Hydrolase_like"/>
    <property type="match status" value="1"/>
</dbReference>
<dbReference type="GO" id="GO:0005737">
    <property type="term" value="C:cytoplasm"/>
    <property type="evidence" value="ECO:0007669"/>
    <property type="project" value="TreeGrafter"/>
</dbReference>
<dbReference type="OrthoDB" id="3400930at2"/>
<feature type="domain" description="GCN5-related N-acetyltransferase-like" evidence="1">
    <location>
        <begin position="270"/>
        <end position="324"/>
    </location>
</feature>
<dbReference type="PANTHER" id="PTHR19288:SF95">
    <property type="entry name" value="D-GLYCEROL 3-PHOSPHATE PHOSPHATASE"/>
    <property type="match status" value="1"/>
</dbReference>
<evidence type="ECO:0000313" key="2">
    <source>
        <dbReference type="EMBL" id="RJQ79166.1"/>
    </source>
</evidence>
<dbReference type="GO" id="GO:0016791">
    <property type="term" value="F:phosphatase activity"/>
    <property type="evidence" value="ECO:0007669"/>
    <property type="project" value="TreeGrafter"/>
</dbReference>
<name>A0A419HRF2_9PSEU</name>
<organism evidence="2 3">
    <name type="scientific">Amycolatopsis panacis</name>
    <dbReference type="NCBI Taxonomy" id="2340917"/>
    <lineage>
        <taxon>Bacteria</taxon>
        <taxon>Bacillati</taxon>
        <taxon>Actinomycetota</taxon>
        <taxon>Actinomycetes</taxon>
        <taxon>Pseudonocardiales</taxon>
        <taxon>Pseudonocardiaceae</taxon>
        <taxon>Amycolatopsis</taxon>
    </lineage>
</organism>
<dbReference type="InterPro" id="IPR006357">
    <property type="entry name" value="HAD-SF_hydro_IIA"/>
</dbReference>
<dbReference type="InterPro" id="IPR041065">
    <property type="entry name" value="GNAT-like"/>
</dbReference>
<protein>
    <submittedName>
        <fullName evidence="2">HAD-IIA family hydrolase</fullName>
    </submittedName>
</protein>
<dbReference type="InterPro" id="IPR023214">
    <property type="entry name" value="HAD_sf"/>
</dbReference>
<evidence type="ECO:0000259" key="1">
    <source>
        <dbReference type="Pfam" id="PF18407"/>
    </source>
</evidence>
<sequence>MSDALLAGYDAVLFDLDGTVYHGAQVIEGAPETVAAVRSQGTAVRFVTNNASKSPEDVVAHLRGLGLSAEVAEVHTSAQAAVAVLGESLAKGAEVLVVGTASLANAVAAAGLTPVRRASAAVAAVVQGHSPDNAWADLAEACLAIRAGALWVACNVDATLPSERGLLPGNGSMVAALRTATDTEPVVAGKPQPLLFETAARSERALVVGDRLDTDIAGAVAAGLDVLCVLTGVATPASVLRAVPAERPTHLGADLTALTLPADELRIGPRPSWEISEGNVLTVRGEGAPLDLLRALCAAAWRTEVTTVRAEGDAAGAALTGLGLA</sequence>
<dbReference type="Gene3D" id="3.40.50.1000">
    <property type="entry name" value="HAD superfamily/HAD-like"/>
    <property type="match status" value="2"/>
</dbReference>
<dbReference type="Gene3D" id="3.30.300.290">
    <property type="match status" value="1"/>
</dbReference>
<keyword evidence="2" id="KW-0378">Hydrolase</keyword>
<comment type="caution">
    <text evidence="2">The sequence shown here is derived from an EMBL/GenBank/DDBJ whole genome shotgun (WGS) entry which is preliminary data.</text>
</comment>
<evidence type="ECO:0000313" key="3">
    <source>
        <dbReference type="Proteomes" id="UP000285112"/>
    </source>
</evidence>
<reference evidence="2 3" key="1">
    <citation type="submission" date="2018-09" db="EMBL/GenBank/DDBJ databases">
        <title>YIM PH 21725 draft genome.</title>
        <authorList>
            <person name="Miao C."/>
        </authorList>
    </citation>
    <scope>NUCLEOTIDE SEQUENCE [LARGE SCALE GENOMIC DNA]</scope>
    <source>
        <strain evidence="3">YIM PH21725</strain>
    </source>
</reference>
<dbReference type="Pfam" id="PF18407">
    <property type="entry name" value="GNAT_like"/>
    <property type="match status" value="1"/>
</dbReference>
<dbReference type="Pfam" id="PF13344">
    <property type="entry name" value="Hydrolase_6"/>
    <property type="match status" value="1"/>
</dbReference>
<dbReference type="InterPro" id="IPR036412">
    <property type="entry name" value="HAD-like_sf"/>
</dbReference>
<dbReference type="Proteomes" id="UP000285112">
    <property type="component" value="Unassembled WGS sequence"/>
</dbReference>
<dbReference type="NCBIfam" id="TIGR01460">
    <property type="entry name" value="HAD-SF-IIA"/>
    <property type="match status" value="1"/>
</dbReference>
<dbReference type="AlphaFoldDB" id="A0A419HRF2"/>
<gene>
    <name evidence="2" type="ORF">D5S19_26635</name>
</gene>
<keyword evidence="3" id="KW-1185">Reference proteome</keyword>
<accession>A0A419HRF2</accession>
<dbReference type="PANTHER" id="PTHR19288">
    <property type="entry name" value="4-NITROPHENYLPHOSPHATASE-RELATED"/>
    <property type="match status" value="1"/>
</dbReference>
<dbReference type="EMBL" id="QZFV01000123">
    <property type="protein sequence ID" value="RJQ79166.1"/>
    <property type="molecule type" value="Genomic_DNA"/>
</dbReference>
<dbReference type="RefSeq" id="WP_120026133.1">
    <property type="nucleotide sequence ID" value="NZ_QZFV01000123.1"/>
</dbReference>
<proteinExistence type="predicted"/>
<dbReference type="SUPFAM" id="SSF56784">
    <property type="entry name" value="HAD-like"/>
    <property type="match status" value="1"/>
</dbReference>